<keyword evidence="8" id="KW-1185">Reference proteome</keyword>
<reference evidence="7 8" key="1">
    <citation type="submission" date="2021-02" db="EMBL/GenBank/DDBJ databases">
        <title>Streptomyces spirodelae sp. nov., isolated from duckweed.</title>
        <authorList>
            <person name="Saimee Y."/>
            <person name="Duangmal K."/>
        </authorList>
    </citation>
    <scope>NUCLEOTIDE SEQUENCE [LARGE SCALE GENOMIC DNA]</scope>
    <source>
        <strain evidence="7 8">DW4-2</strain>
    </source>
</reference>
<dbReference type="PROSITE" id="PS01081">
    <property type="entry name" value="HTH_TETR_1"/>
    <property type="match status" value="1"/>
</dbReference>
<feature type="compositionally biased region" description="Gly residues" evidence="5">
    <location>
        <begin position="26"/>
        <end position="36"/>
    </location>
</feature>
<dbReference type="PANTHER" id="PTHR30055:SF148">
    <property type="entry name" value="TETR-FAMILY TRANSCRIPTIONAL REGULATOR"/>
    <property type="match status" value="1"/>
</dbReference>
<dbReference type="EMBL" id="JAFFZN010000002">
    <property type="protein sequence ID" value="MBO8184629.1"/>
    <property type="molecule type" value="Genomic_DNA"/>
</dbReference>
<dbReference type="Pfam" id="PF16859">
    <property type="entry name" value="TetR_C_11"/>
    <property type="match status" value="1"/>
</dbReference>
<protein>
    <submittedName>
        <fullName evidence="7">TetR/AcrR family transcriptional regulator</fullName>
    </submittedName>
</protein>
<evidence type="ECO:0000256" key="4">
    <source>
        <dbReference type="PROSITE-ProRule" id="PRU00335"/>
    </source>
</evidence>
<proteinExistence type="predicted"/>
<dbReference type="Gene3D" id="1.10.10.60">
    <property type="entry name" value="Homeodomain-like"/>
    <property type="match status" value="1"/>
</dbReference>
<dbReference type="InterPro" id="IPR011075">
    <property type="entry name" value="TetR_C"/>
</dbReference>
<evidence type="ECO:0000256" key="3">
    <source>
        <dbReference type="ARBA" id="ARBA00023163"/>
    </source>
</evidence>
<sequence length="246" mass="27123">MRPAGKRRRSEWGRSGEPAVKREGDSGVGSAGGSGVGAAAPERERGVPLPAGKTRGRPRSEAVERAIVEAVTRLLEEGVSYEALSIERIARTAGVGKAAVYRRWSGKDELFLYVVRELEELPYEGPREGPLREVLVGALEWLREVGLAKRRSALLRVVAGQVHSHPGLWQRYRETVVGARRERLAAVLRRGIDHGELRGDIGVDVLIDLLTAPILARILLREGEELPEEMPRQIVDAFLDGLRPRT</sequence>
<gene>
    <name evidence="7" type="ORF">JW592_03935</name>
</gene>
<evidence type="ECO:0000313" key="7">
    <source>
        <dbReference type="EMBL" id="MBO8184629.1"/>
    </source>
</evidence>
<feature type="DNA-binding region" description="H-T-H motif" evidence="4">
    <location>
        <begin position="85"/>
        <end position="104"/>
    </location>
</feature>
<organism evidence="7 8">
    <name type="scientific">Streptomyces spirodelae</name>
    <dbReference type="NCBI Taxonomy" id="2812904"/>
    <lineage>
        <taxon>Bacteria</taxon>
        <taxon>Bacillati</taxon>
        <taxon>Actinomycetota</taxon>
        <taxon>Actinomycetes</taxon>
        <taxon>Kitasatosporales</taxon>
        <taxon>Streptomycetaceae</taxon>
        <taxon>Streptomyces</taxon>
    </lineage>
</organism>
<evidence type="ECO:0000256" key="1">
    <source>
        <dbReference type="ARBA" id="ARBA00023015"/>
    </source>
</evidence>
<dbReference type="InterPro" id="IPR009057">
    <property type="entry name" value="Homeodomain-like_sf"/>
</dbReference>
<dbReference type="PROSITE" id="PS50977">
    <property type="entry name" value="HTH_TETR_2"/>
    <property type="match status" value="1"/>
</dbReference>
<dbReference type="PANTHER" id="PTHR30055">
    <property type="entry name" value="HTH-TYPE TRANSCRIPTIONAL REGULATOR RUTR"/>
    <property type="match status" value="1"/>
</dbReference>
<feature type="compositionally biased region" description="Basic and acidic residues" evidence="5">
    <location>
        <begin position="10"/>
        <end position="25"/>
    </location>
</feature>
<feature type="region of interest" description="Disordered" evidence="5">
    <location>
        <begin position="1"/>
        <end position="59"/>
    </location>
</feature>
<dbReference type="Pfam" id="PF00440">
    <property type="entry name" value="TetR_N"/>
    <property type="match status" value="1"/>
</dbReference>
<dbReference type="InterPro" id="IPR023772">
    <property type="entry name" value="DNA-bd_HTH_TetR-type_CS"/>
</dbReference>
<dbReference type="SUPFAM" id="SSF46689">
    <property type="entry name" value="Homeodomain-like"/>
    <property type="match status" value="1"/>
</dbReference>
<keyword evidence="2 4" id="KW-0238">DNA-binding</keyword>
<name>A0ABS3WNM8_9ACTN</name>
<evidence type="ECO:0000256" key="2">
    <source>
        <dbReference type="ARBA" id="ARBA00023125"/>
    </source>
</evidence>
<feature type="domain" description="HTH tetR-type" evidence="6">
    <location>
        <begin position="61"/>
        <end position="122"/>
    </location>
</feature>
<dbReference type="InterPro" id="IPR036271">
    <property type="entry name" value="Tet_transcr_reg_TetR-rel_C_sf"/>
</dbReference>
<accession>A0ABS3WNM8</accession>
<evidence type="ECO:0000256" key="5">
    <source>
        <dbReference type="SAM" id="MobiDB-lite"/>
    </source>
</evidence>
<dbReference type="Proteomes" id="UP001518976">
    <property type="component" value="Unassembled WGS sequence"/>
</dbReference>
<comment type="caution">
    <text evidence="7">The sequence shown here is derived from an EMBL/GenBank/DDBJ whole genome shotgun (WGS) entry which is preliminary data.</text>
</comment>
<keyword evidence="3" id="KW-0804">Transcription</keyword>
<evidence type="ECO:0000259" key="6">
    <source>
        <dbReference type="PROSITE" id="PS50977"/>
    </source>
</evidence>
<evidence type="ECO:0000313" key="8">
    <source>
        <dbReference type="Proteomes" id="UP001518976"/>
    </source>
</evidence>
<keyword evidence="1" id="KW-0805">Transcription regulation</keyword>
<dbReference type="SUPFAM" id="SSF48498">
    <property type="entry name" value="Tetracyclin repressor-like, C-terminal domain"/>
    <property type="match status" value="1"/>
</dbReference>
<dbReference type="Gene3D" id="1.10.357.10">
    <property type="entry name" value="Tetracycline Repressor, domain 2"/>
    <property type="match status" value="1"/>
</dbReference>
<dbReference type="InterPro" id="IPR050109">
    <property type="entry name" value="HTH-type_TetR-like_transc_reg"/>
</dbReference>
<dbReference type="InterPro" id="IPR001647">
    <property type="entry name" value="HTH_TetR"/>
</dbReference>